<accession>A0ABS1JD87</accession>
<dbReference type="CDD" id="cd00600">
    <property type="entry name" value="Sm_like"/>
    <property type="match status" value="1"/>
</dbReference>
<sequence>MAHHPMYKRCCKMVNKQVTLHHHDGRRLHGTLRHVTPEGVYVTPYGHAGMISAANPSLHLHTADSGQLDTDATPIFFGALFVPFAALAGLTVGFAAGALATRPYYW</sequence>
<keyword evidence="1" id="KW-0472">Membrane</keyword>
<keyword evidence="3" id="KW-1185">Reference proteome</keyword>
<protein>
    <submittedName>
        <fullName evidence="2">Uncharacterized protein</fullName>
    </submittedName>
</protein>
<dbReference type="RefSeq" id="WP_201636980.1">
    <property type="nucleotide sequence ID" value="NZ_JAEQNB010000005.1"/>
</dbReference>
<organism evidence="2 3">
    <name type="scientific">Tumebacillus amylolyticus</name>
    <dbReference type="NCBI Taxonomy" id="2801339"/>
    <lineage>
        <taxon>Bacteria</taxon>
        <taxon>Bacillati</taxon>
        <taxon>Bacillota</taxon>
        <taxon>Bacilli</taxon>
        <taxon>Bacillales</taxon>
        <taxon>Alicyclobacillaceae</taxon>
        <taxon>Tumebacillus</taxon>
    </lineage>
</organism>
<dbReference type="Proteomes" id="UP000602284">
    <property type="component" value="Unassembled WGS sequence"/>
</dbReference>
<proteinExistence type="predicted"/>
<gene>
    <name evidence="2" type="ORF">JJB07_16530</name>
</gene>
<keyword evidence="1" id="KW-1133">Transmembrane helix</keyword>
<comment type="caution">
    <text evidence="2">The sequence shown here is derived from an EMBL/GenBank/DDBJ whole genome shotgun (WGS) entry which is preliminary data.</text>
</comment>
<evidence type="ECO:0000313" key="3">
    <source>
        <dbReference type="Proteomes" id="UP000602284"/>
    </source>
</evidence>
<name>A0ABS1JD87_9BACL</name>
<evidence type="ECO:0000313" key="2">
    <source>
        <dbReference type="EMBL" id="MBL0388221.1"/>
    </source>
</evidence>
<keyword evidence="1" id="KW-0812">Transmembrane</keyword>
<dbReference type="EMBL" id="JAEQNB010000005">
    <property type="protein sequence ID" value="MBL0388221.1"/>
    <property type="molecule type" value="Genomic_DNA"/>
</dbReference>
<evidence type="ECO:0000256" key="1">
    <source>
        <dbReference type="SAM" id="Phobius"/>
    </source>
</evidence>
<reference evidence="2 3" key="1">
    <citation type="submission" date="2021-01" db="EMBL/GenBank/DDBJ databases">
        <title>Tumebacillus sp. strain ITR2 16S ribosomal RNA gene Genome sequencing and assembly.</title>
        <authorList>
            <person name="Kang M."/>
        </authorList>
    </citation>
    <scope>NUCLEOTIDE SEQUENCE [LARGE SCALE GENOMIC DNA]</scope>
    <source>
        <strain evidence="2 3">ITR2</strain>
    </source>
</reference>
<feature type="transmembrane region" description="Helical" evidence="1">
    <location>
        <begin position="75"/>
        <end position="100"/>
    </location>
</feature>